<gene>
    <name evidence="2" type="ORF">JIG36_02380</name>
</gene>
<keyword evidence="3" id="KW-1185">Reference proteome</keyword>
<protein>
    <submittedName>
        <fullName evidence="2">Uncharacterized protein</fullName>
    </submittedName>
</protein>
<proteinExistence type="predicted"/>
<reference evidence="2 3" key="1">
    <citation type="submission" date="2021-01" db="EMBL/GenBank/DDBJ databases">
        <title>Actinoplanes sp. nov. LDG1-06 isolated from lichen.</title>
        <authorList>
            <person name="Saeng-In P."/>
            <person name="Phongsopitanun W."/>
            <person name="Kanchanasin P."/>
            <person name="Yuki M."/>
            <person name="Kudo T."/>
            <person name="Ohkuma M."/>
            <person name="Tanasupawat S."/>
        </authorList>
    </citation>
    <scope>NUCLEOTIDE SEQUENCE [LARGE SCALE GENOMIC DNA]</scope>
    <source>
        <strain evidence="2 3">LDG1-06</strain>
    </source>
</reference>
<sequence length="595" mass="59717">MRYVPRALFASAAAGALIVAGPTPSQAAATPNVDAGYGTTGITTVAGEPDDTAVDSSGRALLLTTDGSGATRLTRLSVNGAKDGSFGTGGTVSLPYGGRLNPNADGSITVVGATAAQKGIRVHRLGSNGVTLADATVLADRTVELVWGVTGRSDGDVIVHGIDQSTDPATHVLAAVRPNATLDPAWGTNGVLTVPGDVRSIRATGNELLALTGTTVRRYTSTGGGPVEKALPAGLDPFSISVSGSAYFVNGRVANRMAAAKFAQSGVLETTFGTGGLATGATTHECTPTARQSTVTASGVYLIGHNMDCGASRVYVQKLSVAGKDTGELVVDQVGTQRSLGRSGGGAQPDGRIVVTFESANGTTSAVRLYPSVVVDPYVPVATARLLAPTQVGPQKQVTVSVTGTNVAAVALDVAVARGRASGGVLVYPTGGKVPAVSTHAHVAGQSVTQRVIVPIGAGGRITLRNASGGSAHLAANLVGWYRTGMYVPLTPVRALSARGLGARKTLTFALPGVPATARTVMVNVSVNGVTTAGSLKLYPAGAAAPTTVLATHAAKQPGNATARVTPGTGRRLTVLNNAPSSGNVTVDVVGYLKN</sequence>
<comment type="caution">
    <text evidence="2">The sequence shown here is derived from an EMBL/GenBank/DDBJ whole genome shotgun (WGS) entry which is preliminary data.</text>
</comment>
<evidence type="ECO:0000313" key="3">
    <source>
        <dbReference type="Proteomes" id="UP000632138"/>
    </source>
</evidence>
<feature type="chain" id="PRO_5046148850" evidence="1">
    <location>
        <begin position="28"/>
        <end position="595"/>
    </location>
</feature>
<organism evidence="2 3">
    <name type="scientific">Paractinoplanes ovalisporus</name>
    <dbReference type="NCBI Taxonomy" id="2810368"/>
    <lineage>
        <taxon>Bacteria</taxon>
        <taxon>Bacillati</taxon>
        <taxon>Actinomycetota</taxon>
        <taxon>Actinomycetes</taxon>
        <taxon>Micromonosporales</taxon>
        <taxon>Micromonosporaceae</taxon>
        <taxon>Paractinoplanes</taxon>
    </lineage>
</organism>
<accession>A0ABS2A531</accession>
<dbReference type="EMBL" id="JAENHP010000001">
    <property type="protein sequence ID" value="MBM2614404.1"/>
    <property type="molecule type" value="Genomic_DNA"/>
</dbReference>
<keyword evidence="1" id="KW-0732">Signal</keyword>
<name>A0ABS2A531_9ACTN</name>
<dbReference type="Proteomes" id="UP000632138">
    <property type="component" value="Unassembled WGS sequence"/>
</dbReference>
<evidence type="ECO:0000256" key="1">
    <source>
        <dbReference type="SAM" id="SignalP"/>
    </source>
</evidence>
<feature type="signal peptide" evidence="1">
    <location>
        <begin position="1"/>
        <end position="27"/>
    </location>
</feature>
<evidence type="ECO:0000313" key="2">
    <source>
        <dbReference type="EMBL" id="MBM2614404.1"/>
    </source>
</evidence>
<dbReference type="RefSeq" id="WP_203374299.1">
    <property type="nucleotide sequence ID" value="NZ_JAENHP010000001.1"/>
</dbReference>